<evidence type="ECO:0000259" key="20">
    <source>
        <dbReference type="Pfam" id="PF05524"/>
    </source>
</evidence>
<dbReference type="Gene3D" id="3.20.20.60">
    <property type="entry name" value="Phosphoenolpyruvate-binding domains"/>
    <property type="match status" value="1"/>
</dbReference>
<evidence type="ECO:0000256" key="14">
    <source>
        <dbReference type="ARBA" id="ARBA00022777"/>
    </source>
</evidence>
<evidence type="ECO:0000256" key="4">
    <source>
        <dbReference type="ARBA" id="ARBA00004496"/>
    </source>
</evidence>
<dbReference type="Pfam" id="PF05524">
    <property type="entry name" value="PEP-utilisers_N"/>
    <property type="match status" value="1"/>
</dbReference>
<evidence type="ECO:0000313" key="21">
    <source>
        <dbReference type="EMBL" id="NMG14077.1"/>
    </source>
</evidence>
<comment type="catalytic activity">
    <reaction evidence="1 17">
        <text>L-histidyl-[protein] + phosphoenolpyruvate = N(pros)-phospho-L-histidyl-[protein] + pyruvate</text>
        <dbReference type="Rhea" id="RHEA:23880"/>
        <dbReference type="Rhea" id="RHEA-COMP:9745"/>
        <dbReference type="Rhea" id="RHEA-COMP:9746"/>
        <dbReference type="ChEBI" id="CHEBI:15361"/>
        <dbReference type="ChEBI" id="CHEBI:29979"/>
        <dbReference type="ChEBI" id="CHEBI:58702"/>
        <dbReference type="ChEBI" id="CHEBI:64837"/>
        <dbReference type="EC" id="2.7.3.9"/>
    </reaction>
</comment>
<dbReference type="SUPFAM" id="SSF52009">
    <property type="entry name" value="Phosphohistidine domain"/>
    <property type="match status" value="1"/>
</dbReference>
<keyword evidence="22" id="KW-1185">Reference proteome</keyword>
<evidence type="ECO:0000256" key="2">
    <source>
        <dbReference type="ARBA" id="ARBA00001946"/>
    </source>
</evidence>
<dbReference type="InterPro" id="IPR040442">
    <property type="entry name" value="Pyrv_kinase-like_dom_sf"/>
</dbReference>
<dbReference type="EC" id="2.7.3.9" evidence="6 17"/>
<dbReference type="GO" id="GO:0008965">
    <property type="term" value="F:phosphoenolpyruvate-protein phosphotransferase activity"/>
    <property type="evidence" value="ECO:0007669"/>
    <property type="project" value="UniProtKB-EC"/>
</dbReference>
<dbReference type="RefSeq" id="WP_169200913.1">
    <property type="nucleotide sequence ID" value="NZ_CP059467.1"/>
</dbReference>
<keyword evidence="15 17" id="KW-0460">Magnesium</keyword>
<evidence type="ECO:0000256" key="1">
    <source>
        <dbReference type="ARBA" id="ARBA00000683"/>
    </source>
</evidence>
<dbReference type="InterPro" id="IPR008279">
    <property type="entry name" value="PEP-util_enz_mobile_dom"/>
</dbReference>
<dbReference type="PANTHER" id="PTHR46244">
    <property type="entry name" value="PHOSPHOENOLPYRUVATE-PROTEIN PHOSPHOTRANSFERASE"/>
    <property type="match status" value="1"/>
</dbReference>
<evidence type="ECO:0000313" key="22">
    <source>
        <dbReference type="Proteomes" id="UP000633943"/>
    </source>
</evidence>
<evidence type="ECO:0000256" key="3">
    <source>
        <dbReference type="ARBA" id="ARBA00002728"/>
    </source>
</evidence>
<dbReference type="Proteomes" id="UP000633943">
    <property type="component" value="Unassembled WGS sequence"/>
</dbReference>
<dbReference type="InterPro" id="IPR036637">
    <property type="entry name" value="Phosphohistidine_dom_sf"/>
</dbReference>
<accession>A0ABX1NQU5</accession>
<evidence type="ECO:0000259" key="19">
    <source>
        <dbReference type="Pfam" id="PF02896"/>
    </source>
</evidence>
<evidence type="ECO:0000256" key="15">
    <source>
        <dbReference type="ARBA" id="ARBA00022842"/>
    </source>
</evidence>
<protein>
    <recommendedName>
        <fullName evidence="7 17">Phosphoenolpyruvate-protein phosphotransferase</fullName>
        <ecNumber evidence="6 17">2.7.3.9</ecNumber>
    </recommendedName>
    <alternativeName>
        <fullName evidence="16 17">Phosphotransferase system, enzyme I</fullName>
    </alternativeName>
</protein>
<keyword evidence="11 17" id="KW-0808">Transferase</keyword>
<evidence type="ECO:0000256" key="6">
    <source>
        <dbReference type="ARBA" id="ARBA00012232"/>
    </source>
</evidence>
<evidence type="ECO:0000256" key="11">
    <source>
        <dbReference type="ARBA" id="ARBA00022679"/>
    </source>
</evidence>
<keyword evidence="14 17" id="KW-0418">Kinase</keyword>
<dbReference type="InterPro" id="IPR015813">
    <property type="entry name" value="Pyrv/PenolPyrv_kinase-like_dom"/>
</dbReference>
<evidence type="ECO:0000256" key="9">
    <source>
        <dbReference type="ARBA" id="ARBA00022490"/>
    </source>
</evidence>
<sequence>MPFTIHGLPVSQGIAIGHVHLVSHAMLEVNHYHVASKYLPEEMDRLDEAVATVQGELIGLKAAATAGQSHSEVGAFVDLQLMMLSDPMLVDAARELIEARRCNAEWALVQQMEHVVEQFEQIEDPYLRERKADVVQVVERLVKVLLGHPGHLPPKRRDGLGTIVVAHDLSPADTIGFRDHNIGGFVTDVGGPTSHTAIVARSLRIPAVVGLHHIRQLVEEDELLIIDGTRGVVIVGPDEHIVEEYRLRRTELEVERSKLNRLKDTRATTLDGENVNLLANIEGPKDLNQVKAVNADGVGLYRTEFLFIGRDALPDEEEQYEAYRAVLKSMPGKPVTIRTFDVGADKALNGVGARFEPNPALGLRAIRYSLAEPQMFKTQLRALLRASVHGQLQIMIPMLAHAHEIDQTLMLIDKAKAELRAEQINFDERMAVGGMIEVPAAALALGMFIRRLSFLSIGTNDLIQYTLAIDRSDEAVVHLYDPLHPAVLKLISGTIQAGARFGLPVSVCGEMAGDPAYTLLLLGMGLRNFSMHPGNILEIKQQVLRADVGELAPRVQRILKMDEQSKIREAVLRLPG</sequence>
<organism evidence="21 22">
    <name type="scientific">Aromatoleum bremense</name>
    <dbReference type="NCBI Taxonomy" id="76115"/>
    <lineage>
        <taxon>Bacteria</taxon>
        <taxon>Pseudomonadati</taxon>
        <taxon>Pseudomonadota</taxon>
        <taxon>Betaproteobacteria</taxon>
        <taxon>Rhodocyclales</taxon>
        <taxon>Rhodocyclaceae</taxon>
        <taxon>Aromatoleum</taxon>
    </lineage>
</organism>
<dbReference type="PROSITE" id="PS00370">
    <property type="entry name" value="PEP_ENZYMES_PHOS_SITE"/>
    <property type="match status" value="1"/>
</dbReference>
<keyword evidence="13 17" id="KW-0479">Metal-binding</keyword>
<dbReference type="InterPro" id="IPR000121">
    <property type="entry name" value="PEP_util_C"/>
</dbReference>
<dbReference type="PRINTS" id="PR01736">
    <property type="entry name" value="PHPHTRNFRASE"/>
</dbReference>
<dbReference type="InterPro" id="IPR006318">
    <property type="entry name" value="PTS_EI-like"/>
</dbReference>
<dbReference type="Gene3D" id="3.50.30.10">
    <property type="entry name" value="Phosphohistidine domain"/>
    <property type="match status" value="1"/>
</dbReference>
<comment type="similarity">
    <text evidence="5 17">Belongs to the PEP-utilizing enzyme family.</text>
</comment>
<keyword evidence="9 17" id="KW-0963">Cytoplasm</keyword>
<dbReference type="InterPro" id="IPR008731">
    <property type="entry name" value="PTS_EIN"/>
</dbReference>
<dbReference type="InterPro" id="IPR050499">
    <property type="entry name" value="PEP-utilizing_PTS_enzyme"/>
</dbReference>
<keyword evidence="8 17" id="KW-0813">Transport</keyword>
<evidence type="ECO:0000256" key="13">
    <source>
        <dbReference type="ARBA" id="ARBA00022723"/>
    </source>
</evidence>
<comment type="cofactor">
    <cofactor evidence="2 17">
        <name>Mg(2+)</name>
        <dbReference type="ChEBI" id="CHEBI:18420"/>
    </cofactor>
</comment>
<evidence type="ECO:0000256" key="8">
    <source>
        <dbReference type="ARBA" id="ARBA00022448"/>
    </source>
</evidence>
<name>A0ABX1NQU5_9RHOO</name>
<dbReference type="SUPFAM" id="SSF51621">
    <property type="entry name" value="Phosphoenolpyruvate/pyruvate domain"/>
    <property type="match status" value="1"/>
</dbReference>
<reference evidence="21 22" key="1">
    <citation type="submission" date="2019-12" db="EMBL/GenBank/DDBJ databases">
        <title>Comparative genomics gives insights into the taxonomy of the Azoarcus-Aromatoleum group and reveals separate origins of nif in the plant-associated Azoarcus and non-plant-associated Aromatoleum sub-groups.</title>
        <authorList>
            <person name="Lafos M."/>
            <person name="Maluk M."/>
            <person name="Batista M."/>
            <person name="Junghare M."/>
            <person name="Carmona M."/>
            <person name="Faoro H."/>
            <person name="Cruz L.M."/>
            <person name="Battistoni F."/>
            <person name="De Souza E."/>
            <person name="Pedrosa F."/>
            <person name="Chen W.-M."/>
            <person name="Poole P.S."/>
            <person name="Dixon R.A."/>
            <person name="James E.K."/>
        </authorList>
    </citation>
    <scope>NUCLEOTIDE SEQUENCE [LARGE SCALE GENOMIC DNA]</scope>
    <source>
        <strain evidence="21 22">PbN1</strain>
    </source>
</reference>
<dbReference type="Pfam" id="PF00391">
    <property type="entry name" value="PEP-utilizers"/>
    <property type="match status" value="1"/>
</dbReference>
<evidence type="ECO:0000259" key="18">
    <source>
        <dbReference type="Pfam" id="PF00391"/>
    </source>
</evidence>
<evidence type="ECO:0000256" key="10">
    <source>
        <dbReference type="ARBA" id="ARBA00022597"/>
    </source>
</evidence>
<dbReference type="PROSITE" id="PS00742">
    <property type="entry name" value="PEP_ENZYMES_2"/>
    <property type="match status" value="1"/>
</dbReference>
<feature type="domain" description="PEP-utilising enzyme mobile" evidence="18">
    <location>
        <begin position="161"/>
        <end position="231"/>
    </location>
</feature>
<comment type="subcellular location">
    <subcellularLocation>
        <location evidence="4 17">Cytoplasm</location>
    </subcellularLocation>
</comment>
<comment type="caution">
    <text evidence="21">The sequence shown here is derived from an EMBL/GenBank/DDBJ whole genome shotgun (WGS) entry which is preliminary data.</text>
</comment>
<dbReference type="Gene3D" id="1.10.274.10">
    <property type="entry name" value="PtsI, HPr-binding domain"/>
    <property type="match status" value="1"/>
</dbReference>
<keyword evidence="12 17" id="KW-0598">Phosphotransferase system</keyword>
<dbReference type="Pfam" id="PF02896">
    <property type="entry name" value="PEP-utilizers_C"/>
    <property type="match status" value="1"/>
</dbReference>
<comment type="function">
    <text evidence="3 17">General (non sugar-specific) component of the phosphoenolpyruvate-dependent sugar phosphotransferase system (sugar PTS). This major carbohydrate active-transport system catalyzes the phosphorylation of incoming sugar substrates concomitantly with their translocation across the cell membrane. Enzyme I transfers the phosphoryl group from phosphoenolpyruvate (PEP) to the phosphoryl carrier protein (HPr).</text>
</comment>
<dbReference type="EMBL" id="WTVP01000001">
    <property type="protein sequence ID" value="NMG14077.1"/>
    <property type="molecule type" value="Genomic_DNA"/>
</dbReference>
<dbReference type="InterPro" id="IPR018274">
    <property type="entry name" value="PEP_util_AS"/>
</dbReference>
<evidence type="ECO:0000256" key="7">
    <source>
        <dbReference type="ARBA" id="ARBA00016544"/>
    </source>
</evidence>
<feature type="domain" description="Phosphotransferase system enzyme I N-terminal" evidence="20">
    <location>
        <begin position="6"/>
        <end position="130"/>
    </location>
</feature>
<dbReference type="InterPro" id="IPR024692">
    <property type="entry name" value="PTS_EI"/>
</dbReference>
<gene>
    <name evidence="21" type="primary">ptsP</name>
    <name evidence="21" type="ORF">GPA24_00685</name>
</gene>
<dbReference type="SUPFAM" id="SSF47831">
    <property type="entry name" value="Enzyme I of the PEP:sugar phosphotransferase system HPr-binding (sub)domain"/>
    <property type="match status" value="1"/>
</dbReference>
<dbReference type="InterPro" id="IPR036618">
    <property type="entry name" value="PtsI_HPr-bd_sf"/>
</dbReference>
<dbReference type="PIRSF" id="PIRSF000732">
    <property type="entry name" value="PTS_enzyme_I"/>
    <property type="match status" value="1"/>
</dbReference>
<evidence type="ECO:0000256" key="16">
    <source>
        <dbReference type="ARBA" id="ARBA00033235"/>
    </source>
</evidence>
<keyword evidence="10 17" id="KW-0762">Sugar transport</keyword>
<evidence type="ECO:0000256" key="5">
    <source>
        <dbReference type="ARBA" id="ARBA00007837"/>
    </source>
</evidence>
<feature type="domain" description="PEP-utilising enzyme C-terminal" evidence="19">
    <location>
        <begin position="258"/>
        <end position="547"/>
    </location>
</feature>
<dbReference type="InterPro" id="IPR023151">
    <property type="entry name" value="PEP_util_CS"/>
</dbReference>
<evidence type="ECO:0000256" key="12">
    <source>
        <dbReference type="ARBA" id="ARBA00022683"/>
    </source>
</evidence>
<evidence type="ECO:0000256" key="17">
    <source>
        <dbReference type="PIRNR" id="PIRNR000732"/>
    </source>
</evidence>
<dbReference type="NCBIfam" id="TIGR01417">
    <property type="entry name" value="PTS_I_fam"/>
    <property type="match status" value="1"/>
</dbReference>
<proteinExistence type="inferred from homology"/>
<dbReference type="PANTHER" id="PTHR46244:SF3">
    <property type="entry name" value="PHOSPHOENOLPYRUVATE-PROTEIN PHOSPHOTRANSFERASE"/>
    <property type="match status" value="1"/>
</dbReference>